<feature type="chain" id="PRO_5008088552" description="Sialidase domain-containing protein" evidence="2">
    <location>
        <begin position="19"/>
        <end position="480"/>
    </location>
</feature>
<dbReference type="PANTHER" id="PTHR43752:SF2">
    <property type="entry name" value="BNR_ASP-BOX REPEAT FAMILY PROTEIN"/>
    <property type="match status" value="1"/>
</dbReference>
<accession>A0A178IA79</accession>
<sequence>MKQIYALLLLFLALAAGAAESFNSADHLIPGNGFVPLRPSPRGLCHYALPDGRILAASAGSDLLVSTDGMKTFPTVIPVAPGFRPALRIVRIGVTSAGAWIVILRAPHTPEKLGEFWDKTTRDYNPRLTGGQLFATRSTDEGKTWSSPAMISDPALTIGFPPRNIVETPRKTLLLLAQYRTPKPGRHTVAVLRSTDDGRTWRELPARFDLPNSNGNHDGLVEPVMIQLRDPAGAVWILFRTNLGTLWESRSTDDGLTWTPLRPTPVRASSSPAAILRLSDGRLVLVWNPWQDSEGWVPPMQGGADSGQRSLALASWQRRELVLATSRDEGATWSKPLVVARAPKNNHRIDYISLIEYKKQLHLLGGLNAAIPLDRLPSGSPEPPFAEKIRARLEELDRDYSLSAGQKKQIQALLEKQSADIAAAQSDTSLHQAAKNEKINRINKGFNQELSGLFTPEQKKIQREKIRAKSKAAAAGKQTK</sequence>
<name>A0A178IA79_9BACT</name>
<organism evidence="4 5">
    <name type="scientific">Termitidicoccus mucosus</name>
    <dbReference type="NCBI Taxonomy" id="1184151"/>
    <lineage>
        <taxon>Bacteria</taxon>
        <taxon>Pseudomonadati</taxon>
        <taxon>Verrucomicrobiota</taxon>
        <taxon>Opitutia</taxon>
        <taxon>Opitutales</taxon>
        <taxon>Opitutaceae</taxon>
        <taxon>Termitidicoccus</taxon>
    </lineage>
</organism>
<gene>
    <name evidence="4" type="ORF">AW736_25495</name>
</gene>
<dbReference type="SUPFAM" id="SSF50939">
    <property type="entry name" value="Sialidases"/>
    <property type="match status" value="1"/>
</dbReference>
<keyword evidence="5" id="KW-1185">Reference proteome</keyword>
<feature type="signal peptide" evidence="2">
    <location>
        <begin position="1"/>
        <end position="18"/>
    </location>
</feature>
<dbReference type="InterPro" id="IPR036278">
    <property type="entry name" value="Sialidase_sf"/>
</dbReference>
<dbReference type="OrthoDB" id="2519939at2"/>
<dbReference type="PANTHER" id="PTHR43752">
    <property type="entry name" value="BNR/ASP-BOX REPEAT FAMILY PROTEIN"/>
    <property type="match status" value="1"/>
</dbReference>
<feature type="compositionally biased region" description="Basic and acidic residues" evidence="1">
    <location>
        <begin position="457"/>
        <end position="467"/>
    </location>
</feature>
<dbReference type="STRING" id="1184151.AW736_25495"/>
<keyword evidence="2" id="KW-0732">Signal</keyword>
<feature type="domain" description="Sialidase" evidence="3">
    <location>
        <begin position="135"/>
        <end position="362"/>
    </location>
</feature>
<evidence type="ECO:0000313" key="4">
    <source>
        <dbReference type="EMBL" id="OAM86932.1"/>
    </source>
</evidence>
<reference evidence="4 5" key="1">
    <citation type="submission" date="2016-01" db="EMBL/GenBank/DDBJ databases">
        <title>High potential of lignocellulose degradation of a new Verrucomicrobia species.</title>
        <authorList>
            <person name="Wang Y."/>
            <person name="Shi Y."/>
            <person name="Qiu Z."/>
            <person name="Liu S."/>
            <person name="Yang H."/>
        </authorList>
    </citation>
    <scope>NUCLEOTIDE SEQUENCE [LARGE SCALE GENOMIC DNA]</scope>
    <source>
        <strain evidence="4 5">TSB47</strain>
    </source>
</reference>
<dbReference type="AlphaFoldDB" id="A0A178IA79"/>
<dbReference type="InterPro" id="IPR011040">
    <property type="entry name" value="Sialidase"/>
</dbReference>
<dbReference type="RefSeq" id="WP_068773108.1">
    <property type="nucleotide sequence ID" value="NZ_CP109796.1"/>
</dbReference>
<dbReference type="CDD" id="cd15482">
    <property type="entry name" value="Sialidase_non-viral"/>
    <property type="match status" value="1"/>
</dbReference>
<feature type="region of interest" description="Disordered" evidence="1">
    <location>
        <begin position="453"/>
        <end position="480"/>
    </location>
</feature>
<dbReference type="Gene3D" id="2.120.10.10">
    <property type="match status" value="1"/>
</dbReference>
<comment type="caution">
    <text evidence="4">The sequence shown here is derived from an EMBL/GenBank/DDBJ whole genome shotgun (WGS) entry which is preliminary data.</text>
</comment>
<dbReference type="Pfam" id="PF13088">
    <property type="entry name" value="BNR_2"/>
    <property type="match status" value="1"/>
</dbReference>
<dbReference type="Proteomes" id="UP000078486">
    <property type="component" value="Unassembled WGS sequence"/>
</dbReference>
<evidence type="ECO:0000313" key="5">
    <source>
        <dbReference type="Proteomes" id="UP000078486"/>
    </source>
</evidence>
<evidence type="ECO:0000259" key="3">
    <source>
        <dbReference type="Pfam" id="PF13088"/>
    </source>
</evidence>
<proteinExistence type="predicted"/>
<protein>
    <recommendedName>
        <fullName evidence="3">Sialidase domain-containing protein</fullName>
    </recommendedName>
</protein>
<evidence type="ECO:0000256" key="1">
    <source>
        <dbReference type="SAM" id="MobiDB-lite"/>
    </source>
</evidence>
<evidence type="ECO:0000256" key="2">
    <source>
        <dbReference type="SAM" id="SignalP"/>
    </source>
</evidence>
<dbReference type="EMBL" id="LRRQ01000190">
    <property type="protein sequence ID" value="OAM86932.1"/>
    <property type="molecule type" value="Genomic_DNA"/>
</dbReference>